<sequence>MLGSIKNLLGGKKSQDDASATPKAKTGQGFFLELDETGNAASQAPAPKPEPAKAAVATTEPPKAEKEQDFFLDIDQTGNVASQAPAPKSEPAPKKGKKKKSVKAEVASTQEKKVVPQVAPAAAKNGKVEPQAGLTFAPNYLLPTPRSRRRPGPSMNMFREMARQAKTPIK</sequence>
<dbReference type="AlphaFoldDB" id="A0A6B3MYY0"/>
<organism evidence="2">
    <name type="scientific">Symploca sp. SIO1C4</name>
    <dbReference type="NCBI Taxonomy" id="2607765"/>
    <lineage>
        <taxon>Bacteria</taxon>
        <taxon>Bacillati</taxon>
        <taxon>Cyanobacteriota</taxon>
        <taxon>Cyanophyceae</taxon>
        <taxon>Coleofasciculales</taxon>
        <taxon>Coleofasciculaceae</taxon>
        <taxon>Symploca</taxon>
    </lineage>
</organism>
<feature type="region of interest" description="Disordered" evidence="1">
    <location>
        <begin position="1"/>
        <end position="126"/>
    </location>
</feature>
<proteinExistence type="predicted"/>
<reference evidence="2" key="1">
    <citation type="submission" date="2019-11" db="EMBL/GenBank/DDBJ databases">
        <title>Genomic insights into an expanded diversity of filamentous marine cyanobacteria reveals the extraordinary biosynthetic potential of Moorea and Okeania.</title>
        <authorList>
            <person name="Ferreira Leao T."/>
            <person name="Wang M."/>
            <person name="Moss N."/>
            <person name="Da Silva R."/>
            <person name="Sanders J."/>
            <person name="Nurk S."/>
            <person name="Gurevich A."/>
            <person name="Humphrey G."/>
            <person name="Reher R."/>
            <person name="Zhu Q."/>
            <person name="Belda-Ferre P."/>
            <person name="Glukhov E."/>
            <person name="Rex R."/>
            <person name="Dorrestein P.C."/>
            <person name="Knight R."/>
            <person name="Pevzner P."/>
            <person name="Gerwick W.H."/>
            <person name="Gerwick L."/>
        </authorList>
    </citation>
    <scope>NUCLEOTIDE SEQUENCE</scope>
    <source>
        <strain evidence="2">SIO1C4</strain>
    </source>
</reference>
<feature type="compositionally biased region" description="Low complexity" evidence="1">
    <location>
        <begin position="52"/>
        <end position="61"/>
    </location>
</feature>
<comment type="caution">
    <text evidence="2">The sequence shown here is derived from an EMBL/GenBank/DDBJ whole genome shotgun (WGS) entry which is preliminary data.</text>
</comment>
<name>A0A6B3MYY0_9CYAN</name>
<feature type="region of interest" description="Disordered" evidence="1">
    <location>
        <begin position="137"/>
        <end position="156"/>
    </location>
</feature>
<evidence type="ECO:0000256" key="1">
    <source>
        <dbReference type="SAM" id="MobiDB-lite"/>
    </source>
</evidence>
<gene>
    <name evidence="2" type="ORF">F6J89_03190</name>
</gene>
<feature type="compositionally biased region" description="Low complexity" evidence="1">
    <location>
        <begin position="115"/>
        <end position="124"/>
    </location>
</feature>
<evidence type="ECO:0000313" key="2">
    <source>
        <dbReference type="EMBL" id="NER26646.1"/>
    </source>
</evidence>
<dbReference type="EMBL" id="JAAHFQ010000040">
    <property type="protein sequence ID" value="NER26646.1"/>
    <property type="molecule type" value="Genomic_DNA"/>
</dbReference>
<protein>
    <submittedName>
        <fullName evidence="2">Uncharacterized protein</fullName>
    </submittedName>
</protein>
<accession>A0A6B3MYY0</accession>